<sequence length="786" mass="85245">MAETLGRQLRSADGPIQWLALEHAAATNIFDPIEQTLLAVITDILAGREALTVTERSNRTQTLTLARSDSDLVQQIWSERAQRARGAWWLQGAQTDVSVSLIVPRLIKLGDTALASIPTPRVKATPADGALMFTAVVLEPGLRTLLAPLLLRTLAVPADVAKRQAAWSEQLNALDLLGLADGPTGDAARRIGPGGDWRTLDRAGRQQLRLQYLAALRTDVSLDTVRRLRAVGLAGLVDAVYAKAKKATGTDDLVIPLARTVLTKTHQPVLSAWFGGDWLALLRYLGENANPNEQLVTQLPETPLIVPAPDAVDKVAADTGLTADVVEDILRSYQEPSPAERPAADAPSSATSRPPARTGISGVHDRVSVLHSLFERLGELQARQETSGPSAVHALTDESYVLGGDLVNRINELWSGICLPRYPEKIVTRLSPLDGAIEAAGVGLTFWHEVFLTCWYTCAGPYARAEIKDLEAYYGRYYLPALDDIGFGIDRSLFTDLVTASKKLGRPQPTTDNTRTTEVAPGIAVTFSSSSGSTRTGFNYLRDVVAAHRAAWMNRHLDAYLEQAWRRPVRDVAHEFQRTVAAKGKPPTHKQFASVGAKAATAWFGGSLEGLYGAIGERAPAPSVRIDATNGRATQIRDLVFSRLGGDTLRARADAGDIDARYEAIDLRYLTQRSEKWIQLLETLGQPPTSKDFGAERTTWRPLTGEPEQCFNQFSAAVQAALTENAPGIAAELPNTAAPSHTTMPEPDAPPRPEGPPMPPSSGYPPPPTNAVPEKQGLWARFRRRP</sequence>
<protein>
    <recommendedName>
        <fullName evidence="4">DUF2357 domain-containing protein</fullName>
    </recommendedName>
</protein>
<dbReference type="EMBL" id="CP139368">
    <property type="protein sequence ID" value="WPR91356.1"/>
    <property type="molecule type" value="Genomic_DNA"/>
</dbReference>
<dbReference type="RefSeq" id="WP_320944056.1">
    <property type="nucleotide sequence ID" value="NZ_BAABEU010000010.1"/>
</dbReference>
<gene>
    <name evidence="2" type="ORF">SM116_08790</name>
</gene>
<reference evidence="2 3" key="1">
    <citation type="submission" date="2023-11" db="EMBL/GenBank/DDBJ databases">
        <title>Genome sequence of Microbacterium rhizosphaerae KACC 19337.</title>
        <authorList>
            <person name="Choi H."/>
            <person name="Kim S."/>
            <person name="Kim Y."/>
            <person name="Kwon S.-W."/>
            <person name="Heo J."/>
        </authorList>
    </citation>
    <scope>NUCLEOTIDE SEQUENCE [LARGE SCALE GENOMIC DNA]</scope>
    <source>
        <strain evidence="2 3">KACC 19337</strain>
    </source>
</reference>
<organism evidence="2 3">
    <name type="scientific">Microbacterium rhizosphaerae</name>
    <dbReference type="NCBI Taxonomy" id="1678237"/>
    <lineage>
        <taxon>Bacteria</taxon>
        <taxon>Bacillati</taxon>
        <taxon>Actinomycetota</taxon>
        <taxon>Actinomycetes</taxon>
        <taxon>Micrococcales</taxon>
        <taxon>Microbacteriaceae</taxon>
        <taxon>Microbacterium</taxon>
    </lineage>
</organism>
<evidence type="ECO:0000256" key="1">
    <source>
        <dbReference type="SAM" id="MobiDB-lite"/>
    </source>
</evidence>
<feature type="region of interest" description="Disordered" evidence="1">
    <location>
        <begin position="334"/>
        <end position="361"/>
    </location>
</feature>
<accession>A0ABZ0SSS1</accession>
<evidence type="ECO:0008006" key="4">
    <source>
        <dbReference type="Google" id="ProtNLM"/>
    </source>
</evidence>
<dbReference type="Proteomes" id="UP001323798">
    <property type="component" value="Chromosome"/>
</dbReference>
<feature type="region of interest" description="Disordered" evidence="1">
    <location>
        <begin position="733"/>
        <end position="786"/>
    </location>
</feature>
<evidence type="ECO:0000313" key="3">
    <source>
        <dbReference type="Proteomes" id="UP001323798"/>
    </source>
</evidence>
<keyword evidence="3" id="KW-1185">Reference proteome</keyword>
<proteinExistence type="predicted"/>
<evidence type="ECO:0000313" key="2">
    <source>
        <dbReference type="EMBL" id="WPR91356.1"/>
    </source>
</evidence>
<feature type="compositionally biased region" description="Pro residues" evidence="1">
    <location>
        <begin position="747"/>
        <end position="770"/>
    </location>
</feature>
<name>A0ABZ0SSS1_9MICO</name>